<evidence type="ECO:0000313" key="6">
    <source>
        <dbReference type="Proteomes" id="UP000191154"/>
    </source>
</evidence>
<dbReference type="InterPro" id="IPR010016">
    <property type="entry name" value="PxpB"/>
</dbReference>
<dbReference type="InterPro" id="IPR003833">
    <property type="entry name" value="CT_C_D"/>
</dbReference>
<dbReference type="GO" id="GO:0016301">
    <property type="term" value="F:kinase activity"/>
    <property type="evidence" value="ECO:0007669"/>
    <property type="project" value="UniProtKB-KW"/>
</dbReference>
<dbReference type="GO" id="GO:0016787">
    <property type="term" value="F:hydrolase activity"/>
    <property type="evidence" value="ECO:0007669"/>
    <property type="project" value="UniProtKB-KW"/>
</dbReference>
<keyword evidence="3" id="KW-0067">ATP-binding</keyword>
<keyword evidence="5" id="KW-0418">Kinase</keyword>
<dbReference type="SUPFAM" id="SSF50891">
    <property type="entry name" value="Cyclophilin-like"/>
    <property type="match status" value="1"/>
</dbReference>
<dbReference type="PANTHER" id="PTHR34698">
    <property type="entry name" value="5-OXOPROLINASE SUBUNIT B"/>
    <property type="match status" value="1"/>
</dbReference>
<dbReference type="NCBIfam" id="TIGR00370">
    <property type="entry name" value="5-oxoprolinase subunit PxpB"/>
    <property type="match status" value="1"/>
</dbReference>
<accession>A0A1S8MSY5</accession>
<dbReference type="PANTHER" id="PTHR34698:SF2">
    <property type="entry name" value="5-OXOPROLINASE SUBUNIT B"/>
    <property type="match status" value="1"/>
</dbReference>
<dbReference type="SMART" id="SM00796">
    <property type="entry name" value="AHS1"/>
    <property type="match status" value="1"/>
</dbReference>
<organism evidence="5 6">
    <name type="scientific">Clostridium saccharobutylicum</name>
    <dbReference type="NCBI Taxonomy" id="169679"/>
    <lineage>
        <taxon>Bacteria</taxon>
        <taxon>Bacillati</taxon>
        <taxon>Bacillota</taxon>
        <taxon>Clostridia</taxon>
        <taxon>Eubacteriales</taxon>
        <taxon>Clostridiaceae</taxon>
        <taxon>Clostridium</taxon>
    </lineage>
</organism>
<dbReference type="STRING" id="169679.CSACC_30780"/>
<dbReference type="EMBL" id="LZYZ01000008">
    <property type="protein sequence ID" value="OOM07291.1"/>
    <property type="molecule type" value="Genomic_DNA"/>
</dbReference>
<reference evidence="5 6" key="1">
    <citation type="submission" date="2016-05" db="EMBL/GenBank/DDBJ databases">
        <title>Microbial solvent formation.</title>
        <authorList>
            <person name="Poehlein A."/>
            <person name="Montoya Solano J.D."/>
            <person name="Flitsch S."/>
            <person name="Krabben P."/>
            <person name="Duerre P."/>
            <person name="Daniel R."/>
        </authorList>
    </citation>
    <scope>NUCLEOTIDE SEQUENCE [LARGE SCALE GENOMIC DNA]</scope>
    <source>
        <strain evidence="5 6">L1-8</strain>
    </source>
</reference>
<keyword evidence="2" id="KW-0378">Hydrolase</keyword>
<dbReference type="Pfam" id="PF02682">
    <property type="entry name" value="CT_C_D"/>
    <property type="match status" value="1"/>
</dbReference>
<evidence type="ECO:0000313" key="5">
    <source>
        <dbReference type="EMBL" id="OOM07291.1"/>
    </source>
</evidence>
<evidence type="ECO:0000256" key="3">
    <source>
        <dbReference type="ARBA" id="ARBA00022840"/>
    </source>
</evidence>
<dbReference type="Proteomes" id="UP000191154">
    <property type="component" value="Unassembled WGS sequence"/>
</dbReference>
<dbReference type="InterPro" id="IPR029000">
    <property type="entry name" value="Cyclophilin-like_dom_sf"/>
</dbReference>
<evidence type="ECO:0000256" key="2">
    <source>
        <dbReference type="ARBA" id="ARBA00022801"/>
    </source>
</evidence>
<keyword evidence="1" id="KW-0547">Nucleotide-binding</keyword>
<protein>
    <submittedName>
        <fullName evidence="5">Kinase A inhibitor</fullName>
    </submittedName>
</protein>
<dbReference type="Gene3D" id="3.30.1360.40">
    <property type="match status" value="1"/>
</dbReference>
<proteinExistence type="predicted"/>
<dbReference type="Gene3D" id="2.40.100.10">
    <property type="entry name" value="Cyclophilin-like"/>
    <property type="match status" value="1"/>
</dbReference>
<comment type="caution">
    <text evidence="5">The sequence shown here is derived from an EMBL/GenBank/DDBJ whole genome shotgun (WGS) entry which is preliminary data.</text>
</comment>
<feature type="domain" description="Carboxyltransferase" evidence="4">
    <location>
        <begin position="24"/>
        <end position="229"/>
    </location>
</feature>
<keyword evidence="5" id="KW-0808">Transferase</keyword>
<dbReference type="GO" id="GO:0005524">
    <property type="term" value="F:ATP binding"/>
    <property type="evidence" value="ECO:0007669"/>
    <property type="project" value="UniProtKB-KW"/>
</dbReference>
<dbReference type="SUPFAM" id="SSF160467">
    <property type="entry name" value="PH0987 N-terminal domain-like"/>
    <property type="match status" value="1"/>
</dbReference>
<evidence type="ECO:0000259" key="4">
    <source>
        <dbReference type="SMART" id="SM00796"/>
    </source>
</evidence>
<evidence type="ECO:0000256" key="1">
    <source>
        <dbReference type="ARBA" id="ARBA00022741"/>
    </source>
</evidence>
<dbReference type="AlphaFoldDB" id="A0A1S8MSY5"/>
<name>A0A1S8MSY5_CLOSA</name>
<sequence length="252" mass="28080">MFLKSIVEIVGGGSAIMKKNEFKTEISQISETCALIEFGKEIDEDINKKVRILCAYLDKQPFNGMTEYVPAFSSVSIIYDPLYMKSESPYEVVKDILEDIISHLDFSSNDEEHIVEIPVCYGGEFGPDIEHVAEINNITVDDVIKIHSEGKYLVYMIGFAPGFPYLGGMSEKIVAPRRESPRTAIPAGSVGIAGMQTGVYPIETPGGWQLIGRTPIKMFDLDGNPKSLLKSGDIAKFYPISYEEYLKLKEEE</sequence>
<gene>
    <name evidence="5" type="primary">kipI</name>
    <name evidence="5" type="ORF">CLOSAC_38200</name>
</gene>